<evidence type="ECO:0000313" key="2">
    <source>
        <dbReference type="EMBL" id="KAF2256207.1"/>
    </source>
</evidence>
<evidence type="ECO:0000256" key="1">
    <source>
        <dbReference type="SAM" id="Phobius"/>
    </source>
</evidence>
<protein>
    <submittedName>
        <fullName evidence="2">Uncharacterized protein</fullName>
    </submittedName>
</protein>
<evidence type="ECO:0000313" key="3">
    <source>
        <dbReference type="Proteomes" id="UP000800094"/>
    </source>
</evidence>
<dbReference type="Proteomes" id="UP000800094">
    <property type="component" value="Unassembled WGS sequence"/>
</dbReference>
<keyword evidence="3" id="KW-1185">Reference proteome</keyword>
<reference evidence="2" key="1">
    <citation type="journal article" date="2020" name="Stud. Mycol.">
        <title>101 Dothideomycetes genomes: a test case for predicting lifestyles and emergence of pathogens.</title>
        <authorList>
            <person name="Haridas S."/>
            <person name="Albert R."/>
            <person name="Binder M."/>
            <person name="Bloem J."/>
            <person name="Labutti K."/>
            <person name="Salamov A."/>
            <person name="Andreopoulos B."/>
            <person name="Baker S."/>
            <person name="Barry K."/>
            <person name="Bills G."/>
            <person name="Bluhm B."/>
            <person name="Cannon C."/>
            <person name="Castanera R."/>
            <person name="Culley D."/>
            <person name="Daum C."/>
            <person name="Ezra D."/>
            <person name="Gonzalez J."/>
            <person name="Henrissat B."/>
            <person name="Kuo A."/>
            <person name="Liang C."/>
            <person name="Lipzen A."/>
            <person name="Lutzoni F."/>
            <person name="Magnuson J."/>
            <person name="Mondo S."/>
            <person name="Nolan M."/>
            <person name="Ohm R."/>
            <person name="Pangilinan J."/>
            <person name="Park H.-J."/>
            <person name="Ramirez L."/>
            <person name="Alfaro M."/>
            <person name="Sun H."/>
            <person name="Tritt A."/>
            <person name="Yoshinaga Y."/>
            <person name="Zwiers L.-H."/>
            <person name="Turgeon B."/>
            <person name="Goodwin S."/>
            <person name="Spatafora J."/>
            <person name="Crous P."/>
            <person name="Grigoriev I."/>
        </authorList>
    </citation>
    <scope>NUCLEOTIDE SEQUENCE</scope>
    <source>
        <strain evidence="2">CBS 122368</strain>
    </source>
</reference>
<feature type="transmembrane region" description="Helical" evidence="1">
    <location>
        <begin position="6"/>
        <end position="28"/>
    </location>
</feature>
<dbReference type="RefSeq" id="XP_033691211.1">
    <property type="nucleotide sequence ID" value="XM_033820170.1"/>
</dbReference>
<organism evidence="2 3">
    <name type="scientific">Trematosphaeria pertusa</name>
    <dbReference type="NCBI Taxonomy" id="390896"/>
    <lineage>
        <taxon>Eukaryota</taxon>
        <taxon>Fungi</taxon>
        <taxon>Dikarya</taxon>
        <taxon>Ascomycota</taxon>
        <taxon>Pezizomycotina</taxon>
        <taxon>Dothideomycetes</taxon>
        <taxon>Pleosporomycetidae</taxon>
        <taxon>Pleosporales</taxon>
        <taxon>Massarineae</taxon>
        <taxon>Trematosphaeriaceae</taxon>
        <taxon>Trematosphaeria</taxon>
    </lineage>
</organism>
<keyword evidence="1" id="KW-1133">Transmembrane helix</keyword>
<proteinExistence type="predicted"/>
<sequence length="87" mass="10187">MSKFKLCIIGGISFTFKAFYFLPLTLLYPAPKPPLRMRGPRILLVRHFCRLLIYPLWKRGPIFQRCNHTTIPVAARREEAWAVNLNT</sequence>
<keyword evidence="1" id="KW-0472">Membrane</keyword>
<dbReference type="EMBL" id="ML987189">
    <property type="protein sequence ID" value="KAF2256207.1"/>
    <property type="molecule type" value="Genomic_DNA"/>
</dbReference>
<dbReference type="GeneID" id="54573500"/>
<keyword evidence="1" id="KW-0812">Transmembrane</keyword>
<dbReference type="AlphaFoldDB" id="A0A6A6J1I7"/>
<gene>
    <name evidence="2" type="ORF">BU26DRAFT_16285</name>
</gene>
<accession>A0A6A6J1I7</accession>
<name>A0A6A6J1I7_9PLEO</name>